<feature type="domain" description="N-acetyltransferase" evidence="1">
    <location>
        <begin position="16"/>
        <end position="183"/>
    </location>
</feature>
<organism evidence="2 3">
    <name type="scientific">Lentzea aerocolonigenes</name>
    <name type="common">Lechevalieria aerocolonigenes</name>
    <name type="synonym">Saccharothrix aerocolonigenes</name>
    <dbReference type="NCBI Taxonomy" id="68170"/>
    <lineage>
        <taxon>Bacteria</taxon>
        <taxon>Bacillati</taxon>
        <taxon>Actinomycetota</taxon>
        <taxon>Actinomycetes</taxon>
        <taxon>Pseudonocardiales</taxon>
        <taxon>Pseudonocardiaceae</taxon>
        <taxon>Lentzea</taxon>
    </lineage>
</organism>
<dbReference type="GO" id="GO:0005737">
    <property type="term" value="C:cytoplasm"/>
    <property type="evidence" value="ECO:0007669"/>
    <property type="project" value="TreeGrafter"/>
</dbReference>
<dbReference type="Pfam" id="PF13302">
    <property type="entry name" value="Acetyltransf_3"/>
    <property type="match status" value="1"/>
</dbReference>
<comment type="caution">
    <text evidence="2">The sequence shown here is derived from an EMBL/GenBank/DDBJ whole genome shotgun (WGS) entry which is preliminary data.</text>
</comment>
<dbReference type="InterPro" id="IPR000182">
    <property type="entry name" value="GNAT_dom"/>
</dbReference>
<dbReference type="PATRIC" id="fig|68170.10.peg.8401"/>
<dbReference type="PROSITE" id="PS51186">
    <property type="entry name" value="GNAT"/>
    <property type="match status" value="1"/>
</dbReference>
<dbReference type="SUPFAM" id="SSF55729">
    <property type="entry name" value="Acyl-CoA N-acyltransferases (Nat)"/>
    <property type="match status" value="1"/>
</dbReference>
<dbReference type="GO" id="GO:1990189">
    <property type="term" value="F:protein N-terminal-serine acetyltransferase activity"/>
    <property type="evidence" value="ECO:0007669"/>
    <property type="project" value="TreeGrafter"/>
</dbReference>
<name>A0A0F0HC05_LENAE</name>
<protein>
    <submittedName>
        <fullName evidence="2">GCN5 family acetyltransferase</fullName>
    </submittedName>
</protein>
<evidence type="ECO:0000259" key="1">
    <source>
        <dbReference type="PROSITE" id="PS51186"/>
    </source>
</evidence>
<dbReference type="AlphaFoldDB" id="A0A0F0HC05"/>
<keyword evidence="2" id="KW-0808">Transferase</keyword>
<evidence type="ECO:0000313" key="3">
    <source>
        <dbReference type="Proteomes" id="UP000033393"/>
    </source>
</evidence>
<dbReference type="PANTHER" id="PTHR43441">
    <property type="entry name" value="RIBOSOMAL-PROTEIN-SERINE ACETYLTRANSFERASE"/>
    <property type="match status" value="1"/>
</dbReference>
<keyword evidence="3" id="KW-1185">Reference proteome</keyword>
<sequence>MDAWPLRKLVLRTPRLELRPDDDEGLFELVDVALAGVHDPAEMPFTVPWTDWLPDDHGVGMMQFFWGQRAKITREDWTINFIARFEGKAIGVQSISGHDFGALREVHTGSWLGQKFQGSGLGTEMRVGVLQFAFDHLDARVARSAAWLGNHASNRVSAKLGYVPDGTISVAPRGARLEQVRLRLNASDFVRPEWDVSVEGLAECVQLITN</sequence>
<gene>
    <name evidence="2" type="ORF">UK23_08050</name>
</gene>
<dbReference type="STRING" id="68170.GCA_000974445_09673"/>
<accession>A0A0F0HC05</accession>
<dbReference type="InterPro" id="IPR016181">
    <property type="entry name" value="Acyl_CoA_acyltransferase"/>
</dbReference>
<dbReference type="PANTHER" id="PTHR43441:SF11">
    <property type="entry name" value="RIBOSOMAL-PROTEIN-SERINE ACETYLTRANSFERASE"/>
    <property type="match status" value="1"/>
</dbReference>
<dbReference type="OrthoDB" id="3466127at2"/>
<evidence type="ECO:0000313" key="2">
    <source>
        <dbReference type="EMBL" id="KJK51168.1"/>
    </source>
</evidence>
<reference evidence="2 3" key="1">
    <citation type="submission" date="2015-02" db="EMBL/GenBank/DDBJ databases">
        <authorList>
            <person name="Ju K.-S."/>
            <person name="Doroghazi J.R."/>
            <person name="Metcalf W."/>
        </authorList>
    </citation>
    <scope>NUCLEOTIDE SEQUENCE [LARGE SCALE GENOMIC DNA]</scope>
    <source>
        <strain evidence="2 3">NRRL B-16140</strain>
    </source>
</reference>
<dbReference type="EMBL" id="JYJG01000042">
    <property type="protein sequence ID" value="KJK51168.1"/>
    <property type="molecule type" value="Genomic_DNA"/>
</dbReference>
<proteinExistence type="predicted"/>
<dbReference type="RefSeq" id="WP_045310756.1">
    <property type="nucleotide sequence ID" value="NZ_JYJG01000042.1"/>
</dbReference>
<dbReference type="Gene3D" id="3.40.630.30">
    <property type="match status" value="1"/>
</dbReference>
<dbReference type="Proteomes" id="UP000033393">
    <property type="component" value="Unassembled WGS sequence"/>
</dbReference>
<dbReference type="GO" id="GO:0008999">
    <property type="term" value="F:protein-N-terminal-alanine acetyltransferase activity"/>
    <property type="evidence" value="ECO:0007669"/>
    <property type="project" value="TreeGrafter"/>
</dbReference>
<dbReference type="InterPro" id="IPR051908">
    <property type="entry name" value="Ribosomal_N-acetyltransferase"/>
</dbReference>